<comment type="caution">
    <text evidence="2">The sequence shown here is derived from an EMBL/GenBank/DDBJ whole genome shotgun (WGS) entry which is preliminary data.</text>
</comment>
<keyword evidence="1" id="KW-0812">Transmembrane</keyword>
<name>A0A5B7D3L5_PORTR</name>
<feature type="transmembrane region" description="Helical" evidence="1">
    <location>
        <begin position="17"/>
        <end position="40"/>
    </location>
</feature>
<dbReference type="AlphaFoldDB" id="A0A5B7D3L5"/>
<dbReference type="Proteomes" id="UP000324222">
    <property type="component" value="Unassembled WGS sequence"/>
</dbReference>
<evidence type="ECO:0000313" key="3">
    <source>
        <dbReference type="Proteomes" id="UP000324222"/>
    </source>
</evidence>
<keyword evidence="1" id="KW-0472">Membrane</keyword>
<reference evidence="2 3" key="1">
    <citation type="submission" date="2019-05" db="EMBL/GenBank/DDBJ databases">
        <title>Another draft genome of Portunus trituberculatus and its Hox gene families provides insights of decapod evolution.</title>
        <authorList>
            <person name="Jeong J.-H."/>
            <person name="Song I."/>
            <person name="Kim S."/>
            <person name="Choi T."/>
            <person name="Kim D."/>
            <person name="Ryu S."/>
            <person name="Kim W."/>
        </authorList>
    </citation>
    <scope>NUCLEOTIDE SEQUENCE [LARGE SCALE GENOMIC DNA]</scope>
    <source>
        <tissue evidence="2">Muscle</tissue>
    </source>
</reference>
<accession>A0A5B7D3L5</accession>
<evidence type="ECO:0000313" key="2">
    <source>
        <dbReference type="EMBL" id="MPC15514.1"/>
    </source>
</evidence>
<gene>
    <name evidence="2" type="ORF">E2C01_008307</name>
</gene>
<proteinExistence type="predicted"/>
<sequence>MYTFLYSTYRWVCISSFLLYISVGIFHISPCIVLPFIMFLHSISVKNLLNFSKSVLA</sequence>
<keyword evidence="1" id="KW-1133">Transmembrane helix</keyword>
<dbReference type="EMBL" id="VSRR010000432">
    <property type="protein sequence ID" value="MPC15514.1"/>
    <property type="molecule type" value="Genomic_DNA"/>
</dbReference>
<protein>
    <submittedName>
        <fullName evidence="2">Uncharacterized protein</fullName>
    </submittedName>
</protein>
<keyword evidence="3" id="KW-1185">Reference proteome</keyword>
<organism evidence="2 3">
    <name type="scientific">Portunus trituberculatus</name>
    <name type="common">Swimming crab</name>
    <name type="synonym">Neptunus trituberculatus</name>
    <dbReference type="NCBI Taxonomy" id="210409"/>
    <lineage>
        <taxon>Eukaryota</taxon>
        <taxon>Metazoa</taxon>
        <taxon>Ecdysozoa</taxon>
        <taxon>Arthropoda</taxon>
        <taxon>Crustacea</taxon>
        <taxon>Multicrustacea</taxon>
        <taxon>Malacostraca</taxon>
        <taxon>Eumalacostraca</taxon>
        <taxon>Eucarida</taxon>
        <taxon>Decapoda</taxon>
        <taxon>Pleocyemata</taxon>
        <taxon>Brachyura</taxon>
        <taxon>Eubrachyura</taxon>
        <taxon>Portunoidea</taxon>
        <taxon>Portunidae</taxon>
        <taxon>Portuninae</taxon>
        <taxon>Portunus</taxon>
    </lineage>
</organism>
<evidence type="ECO:0000256" key="1">
    <source>
        <dbReference type="SAM" id="Phobius"/>
    </source>
</evidence>